<name>A0ABY4X3E4_9SPHN</name>
<dbReference type="PANTHER" id="PTHR30346:SF10">
    <property type="entry name" value="TRANSCRIPTIONAL REGULATOR OF OXIDATIVE STRESS OXYR"/>
    <property type="match status" value="1"/>
</dbReference>
<dbReference type="CDD" id="cd08411">
    <property type="entry name" value="PBP2_OxyR"/>
    <property type="match status" value="1"/>
</dbReference>
<evidence type="ECO:0000259" key="5">
    <source>
        <dbReference type="PROSITE" id="PS50931"/>
    </source>
</evidence>
<dbReference type="InterPro" id="IPR036390">
    <property type="entry name" value="WH_DNA-bd_sf"/>
</dbReference>
<dbReference type="Pfam" id="PF00126">
    <property type="entry name" value="HTH_1"/>
    <property type="match status" value="1"/>
</dbReference>
<dbReference type="PANTHER" id="PTHR30346">
    <property type="entry name" value="TRANSCRIPTIONAL DUAL REGULATOR HCAR-RELATED"/>
    <property type="match status" value="1"/>
</dbReference>
<evidence type="ECO:0000256" key="3">
    <source>
        <dbReference type="ARBA" id="ARBA00023125"/>
    </source>
</evidence>
<dbReference type="SUPFAM" id="SSF53850">
    <property type="entry name" value="Periplasmic binding protein-like II"/>
    <property type="match status" value="1"/>
</dbReference>
<dbReference type="Gene3D" id="3.40.190.10">
    <property type="entry name" value="Periplasmic binding protein-like II"/>
    <property type="match status" value="2"/>
</dbReference>
<reference evidence="6" key="1">
    <citation type="journal article" date="2022" name="Toxins">
        <title>Genomic Analysis of Sphingopyxis sp. USTB-05 for Biodegrading Cyanobacterial Hepatotoxins.</title>
        <authorList>
            <person name="Liu C."/>
            <person name="Xu Q."/>
            <person name="Zhao Z."/>
            <person name="Zhang H."/>
            <person name="Liu X."/>
            <person name="Yin C."/>
            <person name="Liu Y."/>
            <person name="Yan H."/>
        </authorList>
    </citation>
    <scope>NUCLEOTIDE SEQUENCE</scope>
    <source>
        <strain evidence="6">NBD5</strain>
    </source>
</reference>
<sequence>MSIYLPTLKQLQYLVALHEHGHFGNAAEACFVTQSTLSAGLRELESLLGLTLVERTRRVVRFTPVGERIALQARRVLAEAETLTDLARAAGKPLSGELRMGVIPTIAPFLLPQLLPRLRNEWPDLKLYLREEVTGQACDSLARGRLDCVLLALPYRCGDVETADLFEDRLHVALAEGEKAAAAPMIAPADIDEHRLLLLEDGHCLKDHALAACNRPELASEAAMLGTSLHTLVQMVDNGLGMTLLPEMAIRAGILNGTSVTTRPLAADHPSRRIALAWRKGSPRAKEFQLLAAALKSAATGAA</sequence>
<evidence type="ECO:0000313" key="7">
    <source>
        <dbReference type="Proteomes" id="UP001056937"/>
    </source>
</evidence>
<evidence type="ECO:0000256" key="4">
    <source>
        <dbReference type="ARBA" id="ARBA00023163"/>
    </source>
</evidence>
<dbReference type="Pfam" id="PF03466">
    <property type="entry name" value="LysR_substrate"/>
    <property type="match status" value="1"/>
</dbReference>
<keyword evidence="4" id="KW-0804">Transcription</keyword>
<keyword evidence="7" id="KW-1185">Reference proteome</keyword>
<dbReference type="PROSITE" id="PS50931">
    <property type="entry name" value="HTH_LYSR"/>
    <property type="match status" value="1"/>
</dbReference>
<proteinExistence type="inferred from homology"/>
<dbReference type="RefSeq" id="WP_252165199.1">
    <property type="nucleotide sequence ID" value="NZ_CP084930.1"/>
</dbReference>
<accession>A0ABY4X3E4</accession>
<keyword evidence="2" id="KW-0805">Transcription regulation</keyword>
<dbReference type="Proteomes" id="UP001056937">
    <property type="component" value="Chromosome 1"/>
</dbReference>
<dbReference type="InterPro" id="IPR036388">
    <property type="entry name" value="WH-like_DNA-bd_sf"/>
</dbReference>
<feature type="domain" description="HTH lysR-type" evidence="5">
    <location>
        <begin position="6"/>
        <end position="63"/>
    </location>
</feature>
<organism evidence="6 7">
    <name type="scientific">Sphingomonas morindae</name>
    <dbReference type="NCBI Taxonomy" id="1541170"/>
    <lineage>
        <taxon>Bacteria</taxon>
        <taxon>Pseudomonadati</taxon>
        <taxon>Pseudomonadota</taxon>
        <taxon>Alphaproteobacteria</taxon>
        <taxon>Sphingomonadales</taxon>
        <taxon>Sphingomonadaceae</taxon>
        <taxon>Sphingomonas</taxon>
    </lineage>
</organism>
<comment type="similarity">
    <text evidence="1">Belongs to the LysR transcriptional regulatory family.</text>
</comment>
<evidence type="ECO:0000256" key="1">
    <source>
        <dbReference type="ARBA" id="ARBA00009437"/>
    </source>
</evidence>
<dbReference type="EMBL" id="CP084930">
    <property type="protein sequence ID" value="USI71386.1"/>
    <property type="molecule type" value="Genomic_DNA"/>
</dbReference>
<evidence type="ECO:0000313" key="6">
    <source>
        <dbReference type="EMBL" id="USI71386.1"/>
    </source>
</evidence>
<keyword evidence="3" id="KW-0238">DNA-binding</keyword>
<dbReference type="InterPro" id="IPR005119">
    <property type="entry name" value="LysR_subst-bd"/>
</dbReference>
<dbReference type="Gene3D" id="1.10.10.10">
    <property type="entry name" value="Winged helix-like DNA-binding domain superfamily/Winged helix DNA-binding domain"/>
    <property type="match status" value="1"/>
</dbReference>
<gene>
    <name evidence="6" type="ORF">LHA26_08505</name>
</gene>
<dbReference type="SUPFAM" id="SSF46785">
    <property type="entry name" value="Winged helix' DNA-binding domain"/>
    <property type="match status" value="1"/>
</dbReference>
<protein>
    <submittedName>
        <fullName evidence="6">Hydrogen peroxide-inducible genes activator</fullName>
    </submittedName>
</protein>
<dbReference type="InterPro" id="IPR000847">
    <property type="entry name" value="LysR_HTH_N"/>
</dbReference>
<evidence type="ECO:0000256" key="2">
    <source>
        <dbReference type="ARBA" id="ARBA00023015"/>
    </source>
</evidence>